<evidence type="ECO:0000256" key="1">
    <source>
        <dbReference type="SAM" id="MobiDB-lite"/>
    </source>
</evidence>
<dbReference type="EMBL" id="JADWDC010000082">
    <property type="protein sequence ID" value="MCC0179417.1"/>
    <property type="molecule type" value="Genomic_DNA"/>
</dbReference>
<dbReference type="InterPro" id="IPR043708">
    <property type="entry name" value="DUF5648"/>
</dbReference>
<dbReference type="AlphaFoldDB" id="A0A964BXF2"/>
<dbReference type="InterPro" id="IPR013783">
    <property type="entry name" value="Ig-like_fold"/>
</dbReference>
<evidence type="ECO:0000313" key="3">
    <source>
        <dbReference type="EMBL" id="MCC0179417.1"/>
    </source>
</evidence>
<keyword evidence="4" id="KW-1185">Reference proteome</keyword>
<name>A0A964BXF2_9CYAN</name>
<dbReference type="Gene3D" id="2.60.40.10">
    <property type="entry name" value="Immunoglobulins"/>
    <property type="match status" value="1"/>
</dbReference>
<accession>A0A964BXF2</accession>
<feature type="region of interest" description="Disordered" evidence="1">
    <location>
        <begin position="122"/>
        <end position="158"/>
    </location>
</feature>
<sequence>MEQDNLLFSLDPLNEQLSVSIDSAESTGSLVTISGSAAPDLEIDLAVISFGSFNDILTTTPDSDGNWSVQIPETLADNEYTLIVTQFDRTDSILLSDDQEILTVENGNLSLTDNNDSDIVEELPDNEDAGNGVEELPDNEDGGNGVEELPDSEDNGDITGDAVYRFFNNNSGVHFYTANETERDAIQELDNFNFEGASYSSVDPLSGQPEPVPVYRFLNQDTGVHLYTVSDIERDAVQELDNFNFEGEAFFAYESEVDGSIPIYRFFNNTSGAHFYTPSAGERDSVEANLPEFALEGIAYYALPFEE</sequence>
<dbReference type="RefSeq" id="WP_229642516.1">
    <property type="nucleotide sequence ID" value="NZ_JADWDC010000082.1"/>
</dbReference>
<evidence type="ECO:0000259" key="2">
    <source>
        <dbReference type="Pfam" id="PF18885"/>
    </source>
</evidence>
<evidence type="ECO:0000313" key="4">
    <source>
        <dbReference type="Proteomes" id="UP000729733"/>
    </source>
</evidence>
<organism evidence="3 4">
    <name type="scientific">Waterburya agarophytonicola KI4</name>
    <dbReference type="NCBI Taxonomy" id="2874699"/>
    <lineage>
        <taxon>Bacteria</taxon>
        <taxon>Bacillati</taxon>
        <taxon>Cyanobacteriota</taxon>
        <taxon>Cyanophyceae</taxon>
        <taxon>Pleurocapsales</taxon>
        <taxon>Hyellaceae</taxon>
        <taxon>Waterburya</taxon>
        <taxon>Waterburya agarophytonicola</taxon>
    </lineage>
</organism>
<dbReference type="Pfam" id="PF18885">
    <property type="entry name" value="DUF5648"/>
    <property type="match status" value="1"/>
</dbReference>
<reference evidence="3" key="1">
    <citation type="journal article" date="2021" name="Antonie Van Leeuwenhoek">
        <title>Draft genome and description of Waterburya agarophytonicola gen. nov. sp. nov. (Pleurocapsales, Cyanobacteria): a seaweed symbiont.</title>
        <authorList>
            <person name="Bonthond G."/>
            <person name="Shalygin S."/>
            <person name="Bayer T."/>
            <person name="Weinberger F."/>
        </authorList>
    </citation>
    <scope>NUCLEOTIDE SEQUENCE</scope>
    <source>
        <strain evidence="3">KI4</strain>
    </source>
</reference>
<gene>
    <name evidence="3" type="ORF">I4641_20865</name>
</gene>
<proteinExistence type="predicted"/>
<comment type="caution">
    <text evidence="3">The sequence shown here is derived from an EMBL/GenBank/DDBJ whole genome shotgun (WGS) entry which is preliminary data.</text>
</comment>
<protein>
    <recommendedName>
        <fullName evidence="2">DUF5648 domain-containing protein</fullName>
    </recommendedName>
</protein>
<dbReference type="Proteomes" id="UP000729733">
    <property type="component" value="Unassembled WGS sequence"/>
</dbReference>
<feature type="domain" description="DUF5648" evidence="2">
    <location>
        <begin position="163"/>
        <end position="303"/>
    </location>
</feature>